<comment type="subcellular location">
    <subcellularLocation>
        <location evidence="1">Cell inner membrane</location>
    </subcellularLocation>
</comment>
<evidence type="ECO:0000256" key="3">
    <source>
        <dbReference type="ARBA" id="ARBA00022475"/>
    </source>
</evidence>
<reference evidence="10 11" key="1">
    <citation type="submission" date="2016-10" db="EMBL/GenBank/DDBJ databases">
        <authorList>
            <person name="de Groot N.N."/>
        </authorList>
    </citation>
    <scope>NUCLEOTIDE SEQUENCE [LARGE SCALE GENOMIC DNA]</scope>
    <source>
        <strain evidence="10 11">DSM 22012</strain>
    </source>
</reference>
<dbReference type="GO" id="GO:0015031">
    <property type="term" value="P:protein transport"/>
    <property type="evidence" value="ECO:0007669"/>
    <property type="project" value="UniProtKB-KW"/>
</dbReference>
<keyword evidence="6" id="KW-0653">Protein transport</keyword>
<sequence length="153" mass="17075">MKLAIGLLQLLLCLLSGWLLAQTVLAFWHSPNAELQGPQASVEPTSPLLTQSLLVEYWQPRDISRKPPSDSLPTTQLPLRWLGQLREQQLAQSIVVLGYGNERLVLGQGDRLAPGIRLERIDSQGLIIDNNGRLERFAWPQLQPLAGVRRLDG</sequence>
<accession>A0A1H6DFD6</accession>
<evidence type="ECO:0000256" key="4">
    <source>
        <dbReference type="ARBA" id="ARBA00022519"/>
    </source>
</evidence>
<dbReference type="EMBL" id="FNVQ01000006">
    <property type="protein sequence ID" value="SEG84078.1"/>
    <property type="molecule type" value="Genomic_DNA"/>
</dbReference>
<evidence type="ECO:0000259" key="9">
    <source>
        <dbReference type="Pfam" id="PF11356"/>
    </source>
</evidence>
<name>A0A1H6DFD6_9GAMM</name>
<evidence type="ECO:0000256" key="8">
    <source>
        <dbReference type="ARBA" id="ARBA00023136"/>
    </source>
</evidence>
<proteinExistence type="predicted"/>
<keyword evidence="4" id="KW-0997">Cell inner membrane</keyword>
<dbReference type="Pfam" id="PF11356">
    <property type="entry name" value="T2SSC"/>
    <property type="match status" value="1"/>
</dbReference>
<keyword evidence="8" id="KW-0472">Membrane</keyword>
<keyword evidence="11" id="KW-1185">Reference proteome</keyword>
<organism evidence="10 11">
    <name type="scientific">Marinobacterium lutimaris</name>
    <dbReference type="NCBI Taxonomy" id="568106"/>
    <lineage>
        <taxon>Bacteria</taxon>
        <taxon>Pseudomonadati</taxon>
        <taxon>Pseudomonadota</taxon>
        <taxon>Gammaproteobacteria</taxon>
        <taxon>Oceanospirillales</taxon>
        <taxon>Oceanospirillaceae</taxon>
        <taxon>Marinobacterium</taxon>
    </lineage>
</organism>
<evidence type="ECO:0000256" key="5">
    <source>
        <dbReference type="ARBA" id="ARBA00022692"/>
    </source>
</evidence>
<evidence type="ECO:0000313" key="10">
    <source>
        <dbReference type="EMBL" id="SEG84078.1"/>
    </source>
</evidence>
<dbReference type="AlphaFoldDB" id="A0A1H6DFD6"/>
<keyword evidence="5" id="KW-0812">Transmembrane</keyword>
<evidence type="ECO:0000256" key="7">
    <source>
        <dbReference type="ARBA" id="ARBA00022989"/>
    </source>
</evidence>
<evidence type="ECO:0000256" key="2">
    <source>
        <dbReference type="ARBA" id="ARBA00022448"/>
    </source>
</evidence>
<evidence type="ECO:0000313" key="11">
    <source>
        <dbReference type="Proteomes" id="UP000236745"/>
    </source>
</evidence>
<dbReference type="Gene3D" id="2.30.30.830">
    <property type="match status" value="1"/>
</dbReference>
<keyword evidence="7" id="KW-1133">Transmembrane helix</keyword>
<evidence type="ECO:0000256" key="6">
    <source>
        <dbReference type="ARBA" id="ARBA00022927"/>
    </source>
</evidence>
<protein>
    <submittedName>
        <fullName evidence="10">General secretion pathway protein C</fullName>
    </submittedName>
</protein>
<dbReference type="Proteomes" id="UP000236745">
    <property type="component" value="Unassembled WGS sequence"/>
</dbReference>
<feature type="domain" description="Type II secretion system protein GspC N-terminal" evidence="9">
    <location>
        <begin position="10"/>
        <end position="137"/>
    </location>
</feature>
<dbReference type="GO" id="GO:0005886">
    <property type="term" value="C:plasma membrane"/>
    <property type="evidence" value="ECO:0007669"/>
    <property type="project" value="UniProtKB-SubCell"/>
</dbReference>
<gene>
    <name evidence="10" type="ORF">SAMN05444390_10678</name>
</gene>
<dbReference type="OrthoDB" id="7014409at2"/>
<dbReference type="InterPro" id="IPR024961">
    <property type="entry name" value="T2SS_GspC_N"/>
</dbReference>
<keyword evidence="2" id="KW-0813">Transport</keyword>
<keyword evidence="3" id="KW-1003">Cell membrane</keyword>
<evidence type="ECO:0000256" key="1">
    <source>
        <dbReference type="ARBA" id="ARBA00004533"/>
    </source>
</evidence>
<dbReference type="RefSeq" id="WP_104005327.1">
    <property type="nucleotide sequence ID" value="NZ_FNVQ01000006.1"/>
</dbReference>